<evidence type="ECO:0000256" key="5">
    <source>
        <dbReference type="ARBA" id="ARBA00022679"/>
    </source>
</evidence>
<evidence type="ECO:0000256" key="1">
    <source>
        <dbReference type="ARBA" id="ARBA00000085"/>
    </source>
</evidence>
<dbReference type="InterPro" id="IPR003594">
    <property type="entry name" value="HATPase_dom"/>
</dbReference>
<evidence type="ECO:0000256" key="3">
    <source>
        <dbReference type="ARBA" id="ARBA00012438"/>
    </source>
</evidence>
<dbReference type="InterPro" id="IPR036890">
    <property type="entry name" value="HATPase_C_sf"/>
</dbReference>
<comment type="subcellular location">
    <subcellularLocation>
        <location evidence="2">Membrane</location>
    </subcellularLocation>
</comment>
<feature type="domain" description="Histidine kinase" evidence="10">
    <location>
        <begin position="249"/>
        <end position="467"/>
    </location>
</feature>
<evidence type="ECO:0000256" key="2">
    <source>
        <dbReference type="ARBA" id="ARBA00004370"/>
    </source>
</evidence>
<dbReference type="SMART" id="SM00387">
    <property type="entry name" value="HATPase_c"/>
    <property type="match status" value="1"/>
</dbReference>
<dbReference type="AlphaFoldDB" id="A0A1H8TMX4"/>
<dbReference type="Gene3D" id="3.30.565.10">
    <property type="entry name" value="Histidine kinase-like ATPase, C-terminal domain"/>
    <property type="match status" value="1"/>
</dbReference>
<dbReference type="PANTHER" id="PTHR43711:SF1">
    <property type="entry name" value="HISTIDINE KINASE 1"/>
    <property type="match status" value="1"/>
</dbReference>
<keyword evidence="6 12" id="KW-0418">Kinase</keyword>
<keyword evidence="7" id="KW-0902">Two-component regulatory system</keyword>
<dbReference type="InterPro" id="IPR036097">
    <property type="entry name" value="HisK_dim/P_sf"/>
</dbReference>
<dbReference type="SUPFAM" id="SSF158472">
    <property type="entry name" value="HAMP domain-like"/>
    <property type="match status" value="1"/>
</dbReference>
<proteinExistence type="predicted"/>
<comment type="catalytic activity">
    <reaction evidence="1">
        <text>ATP + protein L-histidine = ADP + protein N-phospho-L-histidine.</text>
        <dbReference type="EC" id="2.7.13.3"/>
    </reaction>
</comment>
<dbReference type="PROSITE" id="PS50109">
    <property type="entry name" value="HIS_KIN"/>
    <property type="match status" value="1"/>
</dbReference>
<evidence type="ECO:0000256" key="8">
    <source>
        <dbReference type="ARBA" id="ARBA00023136"/>
    </source>
</evidence>
<dbReference type="SUPFAM" id="SSF47384">
    <property type="entry name" value="Homodimeric domain of signal transducing histidine kinase"/>
    <property type="match status" value="1"/>
</dbReference>
<reference evidence="12 13" key="1">
    <citation type="submission" date="2016-10" db="EMBL/GenBank/DDBJ databases">
        <authorList>
            <person name="de Groot N.N."/>
        </authorList>
    </citation>
    <scope>NUCLEOTIDE SEQUENCE [LARGE SCALE GENOMIC DNA]</scope>
    <source>
        <strain evidence="12 13">DSM 13305</strain>
    </source>
</reference>
<evidence type="ECO:0000256" key="4">
    <source>
        <dbReference type="ARBA" id="ARBA00022553"/>
    </source>
</evidence>
<feature type="domain" description="HAMP" evidence="11">
    <location>
        <begin position="189"/>
        <end position="241"/>
    </location>
</feature>
<evidence type="ECO:0000259" key="11">
    <source>
        <dbReference type="PROSITE" id="PS50885"/>
    </source>
</evidence>
<dbReference type="CDD" id="cd00075">
    <property type="entry name" value="HATPase"/>
    <property type="match status" value="1"/>
</dbReference>
<keyword evidence="4" id="KW-0597">Phosphoprotein</keyword>
<sequence length="468" mass="51172">MMRSIFGKLLISHIVVIMISSLALSLLMSYLVRGHFIDNKRRELLQKGEATVILLSPSLYSGRLPSDITMNVMSNLAGATIWLMDEQGSIIAGTPPEHWDRGGFFETDQEMMELFNGTPQSWVSETRNNRAPAIVVAVPIPDTIVPTALFLYAPILGVNRSAEGLVRLMFYSLLVGAFISVALGYITSRNLTRPIADISQAARNFAKGDFNSRTTATGNDEIGGLGRTFNSMAASLARAEQNRRDFLANVSHELKTPVASIQALAETILDGLAAKPAQQERYLQTIVGESNRINRLIRELLDMAQLEAGELSIVRQKLDIREFWEQEQDKYVSLLAAKALSLEVDIPAGLSPVWADPDRLSQVLSNLLSNAIRYAPEQSTLTLTARSVPQFLSLALTDQGPGIAPADLPHIWERFYRVDSARARDSGGTGLGLSITKKLVETMGGSITVHSVVNEGSTFSFTLPVASE</sequence>
<dbReference type="EC" id="2.7.13.3" evidence="3"/>
<dbReference type="SUPFAM" id="SSF55874">
    <property type="entry name" value="ATPase domain of HSP90 chaperone/DNA topoisomerase II/histidine kinase"/>
    <property type="match status" value="1"/>
</dbReference>
<accession>A0A1H8TMX4</accession>
<dbReference type="Gene3D" id="1.10.287.130">
    <property type="match status" value="1"/>
</dbReference>
<dbReference type="GO" id="GO:0000155">
    <property type="term" value="F:phosphorelay sensor kinase activity"/>
    <property type="evidence" value="ECO:0007669"/>
    <property type="project" value="InterPro"/>
</dbReference>
<evidence type="ECO:0000256" key="6">
    <source>
        <dbReference type="ARBA" id="ARBA00022777"/>
    </source>
</evidence>
<dbReference type="FunFam" id="3.30.565.10:FF:000006">
    <property type="entry name" value="Sensor histidine kinase WalK"/>
    <property type="match status" value="1"/>
</dbReference>
<evidence type="ECO:0000256" key="7">
    <source>
        <dbReference type="ARBA" id="ARBA00023012"/>
    </source>
</evidence>
<evidence type="ECO:0000313" key="12">
    <source>
        <dbReference type="EMBL" id="SEO91808.1"/>
    </source>
</evidence>
<dbReference type="GO" id="GO:0016020">
    <property type="term" value="C:membrane"/>
    <property type="evidence" value="ECO:0007669"/>
    <property type="project" value="UniProtKB-SubCell"/>
</dbReference>
<keyword evidence="9" id="KW-0812">Transmembrane</keyword>
<keyword evidence="5" id="KW-0808">Transferase</keyword>
<dbReference type="SMART" id="SM00388">
    <property type="entry name" value="HisKA"/>
    <property type="match status" value="1"/>
</dbReference>
<dbReference type="SMART" id="SM00304">
    <property type="entry name" value="HAMP"/>
    <property type="match status" value="1"/>
</dbReference>
<dbReference type="Gene3D" id="6.10.340.10">
    <property type="match status" value="1"/>
</dbReference>
<gene>
    <name evidence="12" type="ORF">SAMN04490178_10717</name>
</gene>
<name>A0A1H8TMX4_9FIRM</name>
<dbReference type="OrthoDB" id="9786919at2"/>
<dbReference type="CDD" id="cd06225">
    <property type="entry name" value="HAMP"/>
    <property type="match status" value="1"/>
</dbReference>
<dbReference type="InterPro" id="IPR050736">
    <property type="entry name" value="Sensor_HK_Regulatory"/>
</dbReference>
<feature type="transmembrane region" description="Helical" evidence="9">
    <location>
        <begin position="168"/>
        <end position="186"/>
    </location>
</feature>
<dbReference type="InterPro" id="IPR003661">
    <property type="entry name" value="HisK_dim/P_dom"/>
</dbReference>
<dbReference type="EMBL" id="FODY01000007">
    <property type="protein sequence ID" value="SEO91808.1"/>
    <property type="molecule type" value="Genomic_DNA"/>
</dbReference>
<keyword evidence="9" id="KW-1133">Transmembrane helix</keyword>
<dbReference type="RefSeq" id="WP_091745381.1">
    <property type="nucleotide sequence ID" value="NZ_FODY01000007.1"/>
</dbReference>
<dbReference type="FunFam" id="1.10.287.130:FF:000001">
    <property type="entry name" value="Two-component sensor histidine kinase"/>
    <property type="match status" value="1"/>
</dbReference>
<dbReference type="CDD" id="cd00082">
    <property type="entry name" value="HisKA"/>
    <property type="match status" value="1"/>
</dbReference>
<dbReference type="PANTHER" id="PTHR43711">
    <property type="entry name" value="TWO-COMPONENT HISTIDINE KINASE"/>
    <property type="match status" value="1"/>
</dbReference>
<dbReference type="Pfam" id="PF02518">
    <property type="entry name" value="HATPase_c"/>
    <property type="match status" value="1"/>
</dbReference>
<evidence type="ECO:0000259" key="10">
    <source>
        <dbReference type="PROSITE" id="PS50109"/>
    </source>
</evidence>
<dbReference type="PROSITE" id="PS50885">
    <property type="entry name" value="HAMP"/>
    <property type="match status" value="1"/>
</dbReference>
<dbReference type="Pfam" id="PF00512">
    <property type="entry name" value="HisKA"/>
    <property type="match status" value="1"/>
</dbReference>
<dbReference type="STRING" id="112903.SAMN04490178_10717"/>
<evidence type="ECO:0000256" key="9">
    <source>
        <dbReference type="SAM" id="Phobius"/>
    </source>
</evidence>
<keyword evidence="8 9" id="KW-0472">Membrane</keyword>
<dbReference type="InterPro" id="IPR005467">
    <property type="entry name" value="His_kinase_dom"/>
</dbReference>
<dbReference type="PRINTS" id="PR00344">
    <property type="entry name" value="BCTRLSENSOR"/>
</dbReference>
<feature type="transmembrane region" description="Helical" evidence="9">
    <location>
        <begin position="6"/>
        <end position="32"/>
    </location>
</feature>
<feature type="transmembrane region" description="Helical" evidence="9">
    <location>
        <begin position="133"/>
        <end position="156"/>
    </location>
</feature>
<organism evidence="12 13">
    <name type="scientific">Propionispora vibrioides</name>
    <dbReference type="NCBI Taxonomy" id="112903"/>
    <lineage>
        <taxon>Bacteria</taxon>
        <taxon>Bacillati</taxon>
        <taxon>Bacillota</taxon>
        <taxon>Negativicutes</taxon>
        <taxon>Selenomonadales</taxon>
        <taxon>Sporomusaceae</taxon>
        <taxon>Propionispora</taxon>
    </lineage>
</organism>
<protein>
    <recommendedName>
        <fullName evidence="3">histidine kinase</fullName>
        <ecNumber evidence="3">2.7.13.3</ecNumber>
    </recommendedName>
</protein>
<dbReference type="Proteomes" id="UP000198847">
    <property type="component" value="Unassembled WGS sequence"/>
</dbReference>
<dbReference type="InterPro" id="IPR004358">
    <property type="entry name" value="Sig_transdc_His_kin-like_C"/>
</dbReference>
<keyword evidence="13" id="KW-1185">Reference proteome</keyword>
<evidence type="ECO:0000313" key="13">
    <source>
        <dbReference type="Proteomes" id="UP000198847"/>
    </source>
</evidence>
<dbReference type="InterPro" id="IPR003660">
    <property type="entry name" value="HAMP_dom"/>
</dbReference>
<dbReference type="Pfam" id="PF00672">
    <property type="entry name" value="HAMP"/>
    <property type="match status" value="1"/>
</dbReference>